<gene>
    <name evidence="8" type="primary">rhaR_1</name>
    <name evidence="8" type="ORF">PACILC2_11210</name>
</gene>
<dbReference type="Pfam" id="PF12833">
    <property type="entry name" value="HTH_18"/>
    <property type="match status" value="1"/>
</dbReference>
<dbReference type="InterPro" id="IPR014710">
    <property type="entry name" value="RmlC-like_jellyroll"/>
</dbReference>
<sequence length="308" mass="35026">MATARPSFMLKSDYYFTENVRLFVNRALETFDLAYHAHDFVELAYVAEGFGFHHIGDAAERVGKGRLYVIPVGVSHVFRPASANQEEPLVVYNCVIAPDLLASLREMAEPILRTQFDFLMEERSEWFSVPDHDGTIERLLYGLHREFAFRRSGSTTMMYAMLLQLLVSVFRARQECPELPAAAAPNALYDVLAWLDEHYGEPLDIASLAGRCGFSKRHFQRLFKQYTGQTFARYMQSLRIRKSCDMLRETGDKIQAVAERAGYRDIDSFNRVFRRIVGMTPGAYRQQMQEPSPSDPAVRSQIPAGGGA</sequence>
<name>A0ABQ4N347_9BACL</name>
<dbReference type="PRINTS" id="PR00032">
    <property type="entry name" value="HTHARAC"/>
</dbReference>
<dbReference type="InterPro" id="IPR050204">
    <property type="entry name" value="AraC_XylS_family_regulators"/>
</dbReference>
<dbReference type="PANTHER" id="PTHR46796">
    <property type="entry name" value="HTH-TYPE TRANSCRIPTIONAL ACTIVATOR RHAS-RELATED"/>
    <property type="match status" value="1"/>
</dbReference>
<dbReference type="InterPro" id="IPR009057">
    <property type="entry name" value="Homeodomain-like_sf"/>
</dbReference>
<keyword evidence="2" id="KW-0805">Transcription regulation</keyword>
<protein>
    <submittedName>
        <fullName evidence="8">HTH-type transcriptional activator RhaR</fullName>
    </submittedName>
</protein>
<evidence type="ECO:0000256" key="3">
    <source>
        <dbReference type="ARBA" id="ARBA00023125"/>
    </source>
</evidence>
<evidence type="ECO:0000256" key="2">
    <source>
        <dbReference type="ARBA" id="ARBA00023015"/>
    </source>
</evidence>
<dbReference type="RefSeq" id="WP_213527867.1">
    <property type="nucleotide sequence ID" value="NZ_BOVJ01000037.1"/>
</dbReference>
<dbReference type="InterPro" id="IPR020449">
    <property type="entry name" value="Tscrpt_reg_AraC-type_HTH"/>
</dbReference>
<keyword evidence="9" id="KW-1185">Reference proteome</keyword>
<dbReference type="SUPFAM" id="SSF46689">
    <property type="entry name" value="Homeodomain-like"/>
    <property type="match status" value="2"/>
</dbReference>
<feature type="region of interest" description="Disordered" evidence="6">
    <location>
        <begin position="284"/>
        <end position="308"/>
    </location>
</feature>
<dbReference type="Pfam" id="PF02311">
    <property type="entry name" value="AraC_binding"/>
    <property type="match status" value="1"/>
</dbReference>
<keyword evidence="1" id="KW-0963">Cytoplasm</keyword>
<evidence type="ECO:0000256" key="5">
    <source>
        <dbReference type="ARBA" id="ARBA00023163"/>
    </source>
</evidence>
<dbReference type="InterPro" id="IPR018062">
    <property type="entry name" value="HTH_AraC-typ_CS"/>
</dbReference>
<organism evidence="8 9">
    <name type="scientific">Paenibacillus cisolokensis</name>
    <dbReference type="NCBI Taxonomy" id="1658519"/>
    <lineage>
        <taxon>Bacteria</taxon>
        <taxon>Bacillati</taxon>
        <taxon>Bacillota</taxon>
        <taxon>Bacilli</taxon>
        <taxon>Bacillales</taxon>
        <taxon>Paenibacillaceae</taxon>
        <taxon>Paenibacillus</taxon>
    </lineage>
</organism>
<evidence type="ECO:0000313" key="8">
    <source>
        <dbReference type="EMBL" id="GIQ62553.1"/>
    </source>
</evidence>
<reference evidence="8 9" key="1">
    <citation type="submission" date="2021-04" db="EMBL/GenBank/DDBJ databases">
        <title>Draft genome sequence of Paenibacillus cisolokensis, LC2-13A.</title>
        <authorList>
            <person name="Uke A."/>
            <person name="Chhe C."/>
            <person name="Baramee S."/>
            <person name="Kosugi A."/>
        </authorList>
    </citation>
    <scope>NUCLEOTIDE SEQUENCE [LARGE SCALE GENOMIC DNA]</scope>
    <source>
        <strain evidence="8 9">LC2-13A</strain>
    </source>
</reference>
<dbReference type="Gene3D" id="1.10.10.60">
    <property type="entry name" value="Homeodomain-like"/>
    <property type="match status" value="2"/>
</dbReference>
<evidence type="ECO:0000259" key="7">
    <source>
        <dbReference type="PROSITE" id="PS01124"/>
    </source>
</evidence>
<dbReference type="EMBL" id="BOVJ01000037">
    <property type="protein sequence ID" value="GIQ62553.1"/>
    <property type="molecule type" value="Genomic_DNA"/>
</dbReference>
<dbReference type="InterPro" id="IPR037923">
    <property type="entry name" value="HTH-like"/>
</dbReference>
<evidence type="ECO:0000256" key="4">
    <source>
        <dbReference type="ARBA" id="ARBA00023159"/>
    </source>
</evidence>
<dbReference type="InterPro" id="IPR003313">
    <property type="entry name" value="AraC-bd"/>
</dbReference>
<keyword evidence="5" id="KW-0804">Transcription</keyword>
<proteinExistence type="predicted"/>
<keyword evidence="3" id="KW-0238">DNA-binding</keyword>
<evidence type="ECO:0000256" key="1">
    <source>
        <dbReference type="ARBA" id="ARBA00022490"/>
    </source>
</evidence>
<evidence type="ECO:0000256" key="6">
    <source>
        <dbReference type="SAM" id="MobiDB-lite"/>
    </source>
</evidence>
<feature type="domain" description="HTH araC/xylS-type" evidence="7">
    <location>
        <begin position="189"/>
        <end position="287"/>
    </location>
</feature>
<dbReference type="Proteomes" id="UP000680304">
    <property type="component" value="Unassembled WGS sequence"/>
</dbReference>
<dbReference type="PROSITE" id="PS01124">
    <property type="entry name" value="HTH_ARAC_FAMILY_2"/>
    <property type="match status" value="1"/>
</dbReference>
<accession>A0ABQ4N347</accession>
<dbReference type="PROSITE" id="PS00041">
    <property type="entry name" value="HTH_ARAC_FAMILY_1"/>
    <property type="match status" value="1"/>
</dbReference>
<dbReference type="PANTHER" id="PTHR46796:SF13">
    <property type="entry name" value="HTH-TYPE TRANSCRIPTIONAL ACTIVATOR RHAS"/>
    <property type="match status" value="1"/>
</dbReference>
<dbReference type="InterPro" id="IPR018060">
    <property type="entry name" value="HTH_AraC"/>
</dbReference>
<dbReference type="Gene3D" id="2.60.120.10">
    <property type="entry name" value="Jelly Rolls"/>
    <property type="match status" value="1"/>
</dbReference>
<comment type="caution">
    <text evidence="8">The sequence shown here is derived from an EMBL/GenBank/DDBJ whole genome shotgun (WGS) entry which is preliminary data.</text>
</comment>
<dbReference type="SMART" id="SM00342">
    <property type="entry name" value="HTH_ARAC"/>
    <property type="match status" value="1"/>
</dbReference>
<keyword evidence="4" id="KW-0010">Activator</keyword>
<dbReference type="SUPFAM" id="SSF51215">
    <property type="entry name" value="Regulatory protein AraC"/>
    <property type="match status" value="1"/>
</dbReference>
<evidence type="ECO:0000313" key="9">
    <source>
        <dbReference type="Proteomes" id="UP000680304"/>
    </source>
</evidence>